<sequence length="46" mass="5209">MSDIFGDNPMLIIALVVFVLCVIIGFFADRHLRKENKIGKILIGYD</sequence>
<accession>A0A9D1LIH6</accession>
<dbReference type="PROSITE" id="PS50850">
    <property type="entry name" value="MFS"/>
    <property type="match status" value="1"/>
</dbReference>
<comment type="caution">
    <text evidence="3">The sequence shown here is derived from an EMBL/GenBank/DDBJ whole genome shotgun (WGS) entry which is preliminary data.</text>
</comment>
<dbReference type="InterPro" id="IPR020846">
    <property type="entry name" value="MFS_dom"/>
</dbReference>
<keyword evidence="1" id="KW-1133">Transmembrane helix</keyword>
<reference evidence="3" key="1">
    <citation type="submission" date="2020-10" db="EMBL/GenBank/DDBJ databases">
        <authorList>
            <person name="Gilroy R."/>
        </authorList>
    </citation>
    <scope>NUCLEOTIDE SEQUENCE</scope>
    <source>
        <strain evidence="3">CHK193-30670</strain>
    </source>
</reference>
<protein>
    <recommendedName>
        <fullName evidence="2">Major facilitator superfamily (MFS) profile domain-containing protein</fullName>
    </recommendedName>
</protein>
<proteinExistence type="predicted"/>
<organism evidence="3 4">
    <name type="scientific">Candidatus Aphodocola excrementigallinarum</name>
    <dbReference type="NCBI Taxonomy" id="2840670"/>
    <lineage>
        <taxon>Bacteria</taxon>
        <taxon>Bacillati</taxon>
        <taxon>Bacillota</taxon>
        <taxon>Bacilli</taxon>
        <taxon>Candidatus Aphodocola</taxon>
    </lineage>
</organism>
<feature type="domain" description="Major facilitator superfamily (MFS) profile" evidence="2">
    <location>
        <begin position="1"/>
        <end position="46"/>
    </location>
</feature>
<feature type="non-terminal residue" evidence="3">
    <location>
        <position position="46"/>
    </location>
</feature>
<dbReference type="GO" id="GO:0022857">
    <property type="term" value="F:transmembrane transporter activity"/>
    <property type="evidence" value="ECO:0007669"/>
    <property type="project" value="InterPro"/>
</dbReference>
<gene>
    <name evidence="3" type="ORF">IAB68_05970</name>
</gene>
<keyword evidence="1" id="KW-0472">Membrane</keyword>
<evidence type="ECO:0000313" key="3">
    <source>
        <dbReference type="EMBL" id="HIU40825.1"/>
    </source>
</evidence>
<keyword evidence="1" id="KW-0812">Transmembrane</keyword>
<evidence type="ECO:0000313" key="4">
    <source>
        <dbReference type="Proteomes" id="UP000824074"/>
    </source>
</evidence>
<evidence type="ECO:0000259" key="2">
    <source>
        <dbReference type="PROSITE" id="PS50850"/>
    </source>
</evidence>
<dbReference type="AlphaFoldDB" id="A0A9D1LIH6"/>
<feature type="transmembrane region" description="Helical" evidence="1">
    <location>
        <begin position="12"/>
        <end position="28"/>
    </location>
</feature>
<dbReference type="EMBL" id="DVMT01000059">
    <property type="protein sequence ID" value="HIU40825.1"/>
    <property type="molecule type" value="Genomic_DNA"/>
</dbReference>
<dbReference type="Proteomes" id="UP000824074">
    <property type="component" value="Unassembled WGS sequence"/>
</dbReference>
<name>A0A9D1LIH6_9FIRM</name>
<reference evidence="3" key="2">
    <citation type="journal article" date="2021" name="PeerJ">
        <title>Extensive microbial diversity within the chicken gut microbiome revealed by metagenomics and culture.</title>
        <authorList>
            <person name="Gilroy R."/>
            <person name="Ravi A."/>
            <person name="Getino M."/>
            <person name="Pursley I."/>
            <person name="Horton D.L."/>
            <person name="Alikhan N.F."/>
            <person name="Baker D."/>
            <person name="Gharbi K."/>
            <person name="Hall N."/>
            <person name="Watson M."/>
            <person name="Adriaenssens E.M."/>
            <person name="Foster-Nyarko E."/>
            <person name="Jarju S."/>
            <person name="Secka A."/>
            <person name="Antonio M."/>
            <person name="Oren A."/>
            <person name="Chaudhuri R.R."/>
            <person name="La Ragione R."/>
            <person name="Hildebrand F."/>
            <person name="Pallen M.J."/>
        </authorList>
    </citation>
    <scope>NUCLEOTIDE SEQUENCE</scope>
    <source>
        <strain evidence="3">CHK193-30670</strain>
    </source>
</reference>
<evidence type="ECO:0000256" key="1">
    <source>
        <dbReference type="SAM" id="Phobius"/>
    </source>
</evidence>